<reference evidence="2 3" key="1">
    <citation type="submission" date="2018-02" db="EMBL/GenBank/DDBJ databases">
        <title>Genomic Encyclopedia of Archaeal and Bacterial Type Strains, Phase II (KMG-II): from individual species to whole genera.</title>
        <authorList>
            <person name="Goeker M."/>
        </authorList>
    </citation>
    <scope>NUCLEOTIDE SEQUENCE [LARGE SCALE GENOMIC DNA]</scope>
    <source>
        <strain evidence="2 3">DSM 18921</strain>
    </source>
</reference>
<keyword evidence="1" id="KW-0175">Coiled coil</keyword>
<evidence type="ECO:0000313" key="2">
    <source>
        <dbReference type="EMBL" id="PQV59112.1"/>
    </source>
</evidence>
<protein>
    <submittedName>
        <fullName evidence="2">Uncharacterized protein</fullName>
    </submittedName>
</protein>
<feature type="coiled-coil region" evidence="1">
    <location>
        <begin position="69"/>
        <end position="121"/>
    </location>
</feature>
<gene>
    <name evidence="2" type="ORF">LX70_00935</name>
</gene>
<dbReference type="Proteomes" id="UP000238338">
    <property type="component" value="Unassembled WGS sequence"/>
</dbReference>
<sequence>MRAIWMKEGAEIWSFWLRWWDGVVSGRPLPWDLQEKVALIPDEVWDQGAEAVAAEIARIEEQFRLQHEVARLNEELAVARADIVALTNRGHNNPPELLHPVGEIERHANEIGAALNEAEAELARAAPRAAVLNRVGRVLLSISAKSLAYCASLGDAVLKKAAEELGSSGAKALIGAGLVGWVSHLEAVQELARALRAFAQMFGSG</sequence>
<dbReference type="AlphaFoldDB" id="A0A2S8SEE7"/>
<name>A0A2S8SEE7_9RHOB</name>
<evidence type="ECO:0000256" key="1">
    <source>
        <dbReference type="SAM" id="Coils"/>
    </source>
</evidence>
<proteinExistence type="predicted"/>
<keyword evidence="3" id="KW-1185">Reference proteome</keyword>
<organism evidence="2 3">
    <name type="scientific">Albidovulum denitrificans</name>
    <dbReference type="NCBI Taxonomy" id="404881"/>
    <lineage>
        <taxon>Bacteria</taxon>
        <taxon>Pseudomonadati</taxon>
        <taxon>Pseudomonadota</taxon>
        <taxon>Alphaproteobacteria</taxon>
        <taxon>Rhodobacterales</taxon>
        <taxon>Paracoccaceae</taxon>
        <taxon>Albidovulum</taxon>
    </lineage>
</organism>
<evidence type="ECO:0000313" key="3">
    <source>
        <dbReference type="Proteomes" id="UP000238338"/>
    </source>
</evidence>
<accession>A0A2S8SEE7</accession>
<dbReference type="EMBL" id="PVEP01000001">
    <property type="protein sequence ID" value="PQV59112.1"/>
    <property type="molecule type" value="Genomic_DNA"/>
</dbReference>
<comment type="caution">
    <text evidence="2">The sequence shown here is derived from an EMBL/GenBank/DDBJ whole genome shotgun (WGS) entry which is preliminary data.</text>
</comment>